<feature type="signal peptide" evidence="1">
    <location>
        <begin position="1"/>
        <end position="21"/>
    </location>
</feature>
<organism evidence="3 4">
    <name type="scientific">Pedobacter hiemivivus</name>
    <dbReference type="NCBI Taxonomy" id="2530454"/>
    <lineage>
        <taxon>Bacteria</taxon>
        <taxon>Pseudomonadati</taxon>
        <taxon>Bacteroidota</taxon>
        <taxon>Sphingobacteriia</taxon>
        <taxon>Sphingobacteriales</taxon>
        <taxon>Sphingobacteriaceae</taxon>
        <taxon>Pedobacter</taxon>
    </lineage>
</organism>
<protein>
    <submittedName>
        <fullName evidence="3">DUF3347 domain-containing protein</fullName>
    </submittedName>
</protein>
<proteinExistence type="predicted"/>
<feature type="domain" description="DUF3347" evidence="2">
    <location>
        <begin position="34"/>
        <end position="114"/>
    </location>
</feature>
<keyword evidence="1" id="KW-0732">Signal</keyword>
<gene>
    <name evidence="3" type="ORF">FBD94_04135</name>
</gene>
<comment type="caution">
    <text evidence="3">The sequence shown here is derived from an EMBL/GenBank/DDBJ whole genome shotgun (WGS) entry which is preliminary data.</text>
</comment>
<feature type="chain" id="PRO_5020553817" evidence="1">
    <location>
        <begin position="22"/>
        <end position="157"/>
    </location>
</feature>
<evidence type="ECO:0000313" key="4">
    <source>
        <dbReference type="Proteomes" id="UP000309594"/>
    </source>
</evidence>
<evidence type="ECO:0000259" key="2">
    <source>
        <dbReference type="Pfam" id="PF11827"/>
    </source>
</evidence>
<sequence length="157" mass="17199">MKRIFLLVAILATSLVHYSFAQDHSGHTQTGDLLNLYYKTKDALVAGNANLVASKSAELVKSLTDDKTVSKAMKASLLEHAGLIAESKDLKSQREHFAGLSNGMITLVKSTKLSAEPIYQQYCPMKKANWLSSEKAIKNPYYGSSMLTCGKVVETIK</sequence>
<evidence type="ECO:0000313" key="3">
    <source>
        <dbReference type="EMBL" id="TKC63556.1"/>
    </source>
</evidence>
<accession>A0A4V5PD73</accession>
<reference evidence="3 4" key="1">
    <citation type="submission" date="2019-04" db="EMBL/GenBank/DDBJ databases">
        <title>Pedobacter sp. RP-1-16 sp. nov., isolated from Arctic soil.</title>
        <authorList>
            <person name="Dahal R.H."/>
            <person name="Kim D.-U."/>
        </authorList>
    </citation>
    <scope>NUCLEOTIDE SEQUENCE [LARGE SCALE GENOMIC DNA]</scope>
    <source>
        <strain evidence="3 4">RP-1-16</strain>
    </source>
</reference>
<evidence type="ECO:0000256" key="1">
    <source>
        <dbReference type="SAM" id="SignalP"/>
    </source>
</evidence>
<name>A0A4V5PD73_9SPHI</name>
<dbReference type="EMBL" id="SWDX01000002">
    <property type="protein sequence ID" value="TKC63556.1"/>
    <property type="molecule type" value="Genomic_DNA"/>
</dbReference>
<dbReference type="AlphaFoldDB" id="A0A4V5PD73"/>
<dbReference type="Pfam" id="PF11827">
    <property type="entry name" value="DUF3347"/>
    <property type="match status" value="1"/>
</dbReference>
<dbReference type="Proteomes" id="UP000309594">
    <property type="component" value="Unassembled WGS sequence"/>
</dbReference>
<dbReference type="RefSeq" id="WP_136879227.1">
    <property type="nucleotide sequence ID" value="NZ_SWDX01000002.1"/>
</dbReference>
<dbReference type="InterPro" id="IPR021782">
    <property type="entry name" value="DUF3347"/>
</dbReference>